<feature type="transmembrane region" description="Helical" evidence="1">
    <location>
        <begin position="58"/>
        <end position="81"/>
    </location>
</feature>
<dbReference type="Proteomes" id="UP001341840">
    <property type="component" value="Unassembled WGS sequence"/>
</dbReference>
<dbReference type="EMBL" id="JASCZI010241667">
    <property type="protein sequence ID" value="MED6204106.1"/>
    <property type="molecule type" value="Genomic_DNA"/>
</dbReference>
<comment type="caution">
    <text evidence="2">The sequence shown here is derived from an EMBL/GenBank/DDBJ whole genome shotgun (WGS) entry which is preliminary data.</text>
</comment>
<evidence type="ECO:0000313" key="3">
    <source>
        <dbReference type="Proteomes" id="UP001341840"/>
    </source>
</evidence>
<proteinExistence type="predicted"/>
<keyword evidence="1" id="KW-1133">Transmembrane helix</keyword>
<evidence type="ECO:0000256" key="1">
    <source>
        <dbReference type="SAM" id="Phobius"/>
    </source>
</evidence>
<gene>
    <name evidence="2" type="ORF">PIB30_005832</name>
</gene>
<sequence length="110" mass="12616">MFLSLNLLPCHTCFTKRNLETLPMGRCRSPSPIEIPSIPEFNFRWTRFNLAIVRIFDITVFVVIYKGIVHKFILLLCYAIASLSKNSVMTDISTSTECNIGFFQARHPMA</sequence>
<reference evidence="2 3" key="1">
    <citation type="journal article" date="2023" name="Plants (Basel)">
        <title>Bridging the Gap: Combining Genomics and Transcriptomics Approaches to Understand Stylosanthes scabra, an Orphan Legume from the Brazilian Caatinga.</title>
        <authorList>
            <person name="Ferreira-Neto J.R.C."/>
            <person name="da Silva M.D."/>
            <person name="Binneck E."/>
            <person name="de Melo N.F."/>
            <person name="da Silva R.H."/>
            <person name="de Melo A.L.T.M."/>
            <person name="Pandolfi V."/>
            <person name="Bustamante F.O."/>
            <person name="Brasileiro-Vidal A.C."/>
            <person name="Benko-Iseppon A.M."/>
        </authorList>
    </citation>
    <scope>NUCLEOTIDE SEQUENCE [LARGE SCALE GENOMIC DNA]</scope>
    <source>
        <tissue evidence="2">Leaves</tissue>
    </source>
</reference>
<evidence type="ECO:0000313" key="2">
    <source>
        <dbReference type="EMBL" id="MED6204106.1"/>
    </source>
</evidence>
<accession>A0ABU6Y2I4</accession>
<organism evidence="2 3">
    <name type="scientific">Stylosanthes scabra</name>
    <dbReference type="NCBI Taxonomy" id="79078"/>
    <lineage>
        <taxon>Eukaryota</taxon>
        <taxon>Viridiplantae</taxon>
        <taxon>Streptophyta</taxon>
        <taxon>Embryophyta</taxon>
        <taxon>Tracheophyta</taxon>
        <taxon>Spermatophyta</taxon>
        <taxon>Magnoliopsida</taxon>
        <taxon>eudicotyledons</taxon>
        <taxon>Gunneridae</taxon>
        <taxon>Pentapetalae</taxon>
        <taxon>rosids</taxon>
        <taxon>fabids</taxon>
        <taxon>Fabales</taxon>
        <taxon>Fabaceae</taxon>
        <taxon>Papilionoideae</taxon>
        <taxon>50 kb inversion clade</taxon>
        <taxon>dalbergioids sensu lato</taxon>
        <taxon>Dalbergieae</taxon>
        <taxon>Pterocarpus clade</taxon>
        <taxon>Stylosanthes</taxon>
    </lineage>
</organism>
<protein>
    <submittedName>
        <fullName evidence="2">Uncharacterized protein</fullName>
    </submittedName>
</protein>
<name>A0ABU6Y2I4_9FABA</name>
<keyword evidence="3" id="KW-1185">Reference proteome</keyword>
<keyword evidence="1" id="KW-0472">Membrane</keyword>
<keyword evidence="1" id="KW-0812">Transmembrane</keyword>